<dbReference type="PANTHER" id="PTHR37813">
    <property type="entry name" value="FELS-2 PROPHAGE PROTEIN"/>
    <property type="match status" value="1"/>
</dbReference>
<sequence length="868" mass="91067">MDKALQLRVLAALRDKLSGPLTKIGRSGTASAKDINALRTNLKALEATQRQTQGFPTLARNLAESRSNLTATQARVAQLARELKATENPTRKLRQEYDTAVRAAGRLKTSTQQQAVELQRVRNSLTAAGVSTSNLGRHERQLRDRITQTNAALTKQTERLRAAAAAQQRLATAKDKYERTRSAAGAMAGGGAGALAMGGAGLYLGARFMAPGLDFDASMSRVQALARLDKDSPQQQALRTQARELGASTQYTAGEAADAQGFFAMAGFSPDAILASMPGLLSLAKAGGTELARTADISSNILTGFGLQADQMGRISDVMVAVFTRSNTTMDGLGDTMKYVAPVAAGLGQDLETVSAMAGKLGDAGIQGSMGGTALRAVISRLAAPPKMAADALRKLGIRTKDAKGQLRELPAILEELDKKTAKMGNAKRAGFFKAIAGEEAFSALQVLVGQAGSGELQKLIGTLRQAQGEAGKTAGVMADNLKGDLDEMKSAWEDLGIGIQEGEDGALRGLVRDITGVINSIAKWTRENPALTSAIVRVAAAVAVVMAAMGGLTLALATLIGPFAVVRYGMTLFGARMPLVAKAFGLLTAPIRFLGTLIKWVGRLFLMNPIGLAVTAIALAAFAIYTYWEPITEFFTGLWDRVKEAFSGGITNIGALLEEWHPLALIYKAITAGLAALGIEMPAKFSEFGGMLVQGLIGGITSMGTAIQETISTLGSNVVGWFKEKLGIRSPSRVMMEMGGYVSEGTALGIKNQQPAAIKAAQALATSVALGATPLAVADGPIGALPAMSGVDTTLYSAPPESRFDMRPPMAAPASNPAITVQGDNITIHINITQGDPQAIARAVADALRQRDAEKSARVRSSLRDYD</sequence>
<keyword evidence="2" id="KW-0812">Transmembrane</keyword>
<dbReference type="InterPro" id="IPR010090">
    <property type="entry name" value="Phage_tape_meas"/>
</dbReference>
<organism evidence="5">
    <name type="scientific">plant metagenome</name>
    <dbReference type="NCBI Taxonomy" id="1297885"/>
    <lineage>
        <taxon>unclassified sequences</taxon>
        <taxon>metagenomes</taxon>
        <taxon>organismal metagenomes</taxon>
    </lineage>
</organism>
<dbReference type="Pfam" id="PF10145">
    <property type="entry name" value="PhageMin_Tail"/>
    <property type="match status" value="1"/>
</dbReference>
<feature type="transmembrane region" description="Helical" evidence="2">
    <location>
        <begin position="611"/>
        <end position="629"/>
    </location>
</feature>
<evidence type="ECO:0000313" key="5">
    <source>
        <dbReference type="EMBL" id="VFR58410.1"/>
    </source>
</evidence>
<evidence type="ECO:0000256" key="2">
    <source>
        <dbReference type="SAM" id="Phobius"/>
    </source>
</evidence>
<evidence type="ECO:0000259" key="3">
    <source>
        <dbReference type="Pfam" id="PF10145"/>
    </source>
</evidence>
<name>A0A484S9F5_9ZZZZ</name>
<evidence type="ECO:0000256" key="1">
    <source>
        <dbReference type="ARBA" id="ARBA00022612"/>
    </source>
</evidence>
<dbReference type="NCBIfam" id="TIGR01760">
    <property type="entry name" value="tape_meas_TP901"/>
    <property type="match status" value="1"/>
</dbReference>
<keyword evidence="1" id="KW-1188">Viral release from host cell</keyword>
<reference evidence="5" key="1">
    <citation type="submission" date="2019-03" db="EMBL/GenBank/DDBJ databases">
        <authorList>
            <person name="Danneels B."/>
        </authorList>
    </citation>
    <scope>NUCLEOTIDE SEQUENCE</scope>
</reference>
<feature type="domain" description="Phage tail tape measure protein" evidence="3">
    <location>
        <begin position="239"/>
        <end position="438"/>
    </location>
</feature>
<proteinExistence type="predicted"/>
<accession>A0A484S9F5</accession>
<gene>
    <name evidence="4" type="ORF">ANK1_2806</name>
    <name evidence="5" type="ORF">ANK2_2807</name>
</gene>
<dbReference type="PANTHER" id="PTHR37813:SF1">
    <property type="entry name" value="FELS-2 PROPHAGE PROTEIN"/>
    <property type="match status" value="1"/>
</dbReference>
<dbReference type="EMBL" id="CAADIF010000002">
    <property type="protein sequence ID" value="VFR58410.1"/>
    <property type="molecule type" value="Genomic_DNA"/>
</dbReference>
<dbReference type="AlphaFoldDB" id="A0A484S9F5"/>
<evidence type="ECO:0000313" key="4">
    <source>
        <dbReference type="EMBL" id="VFR39665.1"/>
    </source>
</evidence>
<keyword evidence="2" id="KW-0472">Membrane</keyword>
<feature type="transmembrane region" description="Helical" evidence="2">
    <location>
        <begin position="535"/>
        <end position="560"/>
    </location>
</feature>
<keyword evidence="2" id="KW-1133">Transmembrane helix</keyword>
<feature type="transmembrane region" description="Helical" evidence="2">
    <location>
        <begin position="580"/>
        <end position="599"/>
    </location>
</feature>
<protein>
    <submittedName>
        <fullName evidence="5">Phage tail length tape-measure protein</fullName>
    </submittedName>
</protein>
<dbReference type="EMBL" id="CAADIA010000013">
    <property type="protein sequence ID" value="VFR39665.1"/>
    <property type="molecule type" value="Genomic_DNA"/>
</dbReference>